<protein>
    <submittedName>
        <fullName evidence="1">Uncharacterized protein</fullName>
    </submittedName>
</protein>
<name>A0A2P2NQG4_RHIMU</name>
<dbReference type="EMBL" id="GGEC01064245">
    <property type="protein sequence ID" value="MBX44729.1"/>
    <property type="molecule type" value="Transcribed_RNA"/>
</dbReference>
<evidence type="ECO:0000313" key="1">
    <source>
        <dbReference type="EMBL" id="MBX44729.1"/>
    </source>
</evidence>
<organism evidence="1">
    <name type="scientific">Rhizophora mucronata</name>
    <name type="common">Asiatic mangrove</name>
    <dbReference type="NCBI Taxonomy" id="61149"/>
    <lineage>
        <taxon>Eukaryota</taxon>
        <taxon>Viridiplantae</taxon>
        <taxon>Streptophyta</taxon>
        <taxon>Embryophyta</taxon>
        <taxon>Tracheophyta</taxon>
        <taxon>Spermatophyta</taxon>
        <taxon>Magnoliopsida</taxon>
        <taxon>eudicotyledons</taxon>
        <taxon>Gunneridae</taxon>
        <taxon>Pentapetalae</taxon>
        <taxon>rosids</taxon>
        <taxon>fabids</taxon>
        <taxon>Malpighiales</taxon>
        <taxon>Rhizophoraceae</taxon>
        <taxon>Rhizophora</taxon>
    </lineage>
</organism>
<reference evidence="1" key="1">
    <citation type="submission" date="2018-02" db="EMBL/GenBank/DDBJ databases">
        <title>Rhizophora mucronata_Transcriptome.</title>
        <authorList>
            <person name="Meera S.P."/>
            <person name="Sreeshan A."/>
            <person name="Augustine A."/>
        </authorList>
    </citation>
    <scope>NUCLEOTIDE SEQUENCE</scope>
    <source>
        <tissue evidence="1">Leaf</tissue>
    </source>
</reference>
<sequence>MISLVLFSSVFLLEKLDIITPVSLVSRKKLRINYLHSLLCVL</sequence>
<accession>A0A2P2NQG4</accession>
<proteinExistence type="predicted"/>
<dbReference type="AlphaFoldDB" id="A0A2P2NQG4"/>